<evidence type="ECO:0000313" key="2">
    <source>
        <dbReference type="Proteomes" id="UP000321570"/>
    </source>
</evidence>
<protein>
    <submittedName>
        <fullName evidence="1">Uncharacterized protein</fullName>
    </submittedName>
</protein>
<evidence type="ECO:0000313" key="1">
    <source>
        <dbReference type="EMBL" id="VUZ40271.1"/>
    </source>
</evidence>
<feature type="non-terminal residue" evidence="1">
    <location>
        <position position="103"/>
    </location>
</feature>
<name>A0A564XZ12_HYMDI</name>
<accession>A0A564XZ12</accession>
<dbReference type="EMBL" id="CABIJS010000033">
    <property type="protein sequence ID" value="VUZ40271.1"/>
    <property type="molecule type" value="Genomic_DNA"/>
</dbReference>
<gene>
    <name evidence="1" type="ORF">WMSIL1_LOCUS1556</name>
</gene>
<dbReference type="AlphaFoldDB" id="A0A564XZ12"/>
<dbReference type="Proteomes" id="UP000321570">
    <property type="component" value="Unassembled WGS sequence"/>
</dbReference>
<sequence>MHILIAVGCDEKALFTLNHVVYRRLAGRLPSAGFSKWCFYRLSIHTALNVCTNREQPLHFTSLLQSAPSNRTLAPAYRGAWLYYSSRPPCDRHFTDILLLLFL</sequence>
<reference evidence="1 2" key="1">
    <citation type="submission" date="2019-07" db="EMBL/GenBank/DDBJ databases">
        <authorList>
            <person name="Jastrzebski P J."/>
            <person name="Paukszto L."/>
            <person name="Jastrzebski P J."/>
        </authorList>
    </citation>
    <scope>NUCLEOTIDE SEQUENCE [LARGE SCALE GENOMIC DNA]</scope>
    <source>
        <strain evidence="1 2">WMS-il1</strain>
    </source>
</reference>
<proteinExistence type="predicted"/>
<keyword evidence="2" id="KW-1185">Reference proteome</keyword>
<organism evidence="1 2">
    <name type="scientific">Hymenolepis diminuta</name>
    <name type="common">Rat tapeworm</name>
    <dbReference type="NCBI Taxonomy" id="6216"/>
    <lineage>
        <taxon>Eukaryota</taxon>
        <taxon>Metazoa</taxon>
        <taxon>Spiralia</taxon>
        <taxon>Lophotrochozoa</taxon>
        <taxon>Platyhelminthes</taxon>
        <taxon>Cestoda</taxon>
        <taxon>Eucestoda</taxon>
        <taxon>Cyclophyllidea</taxon>
        <taxon>Hymenolepididae</taxon>
        <taxon>Hymenolepis</taxon>
    </lineage>
</organism>